<dbReference type="GO" id="GO:0003677">
    <property type="term" value="F:DNA binding"/>
    <property type="evidence" value="ECO:0007669"/>
    <property type="project" value="UniProtKB-KW"/>
</dbReference>
<evidence type="ECO:0000259" key="4">
    <source>
        <dbReference type="PROSITE" id="PS51118"/>
    </source>
</evidence>
<feature type="domain" description="HTH hxlR-type" evidence="4">
    <location>
        <begin position="1"/>
        <end position="67"/>
    </location>
</feature>
<dbReference type="PANTHER" id="PTHR33204:SF37">
    <property type="entry name" value="HTH-TYPE TRANSCRIPTIONAL REGULATOR YODB"/>
    <property type="match status" value="1"/>
</dbReference>
<evidence type="ECO:0000313" key="5">
    <source>
        <dbReference type="EMBL" id="MCI0184453.1"/>
    </source>
</evidence>
<dbReference type="InterPro" id="IPR036390">
    <property type="entry name" value="WH_DNA-bd_sf"/>
</dbReference>
<dbReference type="InterPro" id="IPR002577">
    <property type="entry name" value="HTH_HxlR"/>
</dbReference>
<comment type="caution">
    <text evidence="5">The sequence shown here is derived from an EMBL/GenBank/DDBJ whole genome shotgun (WGS) entry which is preliminary data.</text>
</comment>
<evidence type="ECO:0000256" key="1">
    <source>
        <dbReference type="ARBA" id="ARBA00023015"/>
    </source>
</evidence>
<reference evidence="5" key="1">
    <citation type="submission" date="2022-03" db="EMBL/GenBank/DDBJ databases">
        <title>Draft Genome Sequence of Firmicute Strain S0AB, a Heterotrophic Iron/Sulfur-Oxidizing Extreme Acidophile.</title>
        <authorList>
            <person name="Vergara E."/>
            <person name="Pakostova E."/>
            <person name="Johnson D.B."/>
            <person name="Holmes D.S."/>
        </authorList>
    </citation>
    <scope>NUCLEOTIDE SEQUENCE</scope>
    <source>
        <strain evidence="5">S0AB</strain>
    </source>
</reference>
<dbReference type="Proteomes" id="UP001139263">
    <property type="component" value="Unassembled WGS sequence"/>
</dbReference>
<proteinExistence type="predicted"/>
<keyword evidence="3" id="KW-0804">Transcription</keyword>
<dbReference type="SUPFAM" id="SSF46785">
    <property type="entry name" value="Winged helix' DNA-binding domain"/>
    <property type="match status" value="1"/>
</dbReference>
<dbReference type="InterPro" id="IPR036388">
    <property type="entry name" value="WH-like_DNA-bd_sf"/>
</dbReference>
<keyword evidence="1" id="KW-0805">Transcription regulation</keyword>
<gene>
    <name evidence="5" type="primary">yybR</name>
    <name evidence="5" type="ORF">MM817_02750</name>
</gene>
<dbReference type="Gene3D" id="1.10.10.10">
    <property type="entry name" value="Winged helix-like DNA-binding domain superfamily/Winged helix DNA-binding domain"/>
    <property type="match status" value="1"/>
</dbReference>
<dbReference type="RefSeq" id="WP_336605178.1">
    <property type="nucleotide sequence ID" value="NZ_JALBUF010000014.1"/>
</dbReference>
<organism evidence="5 6">
    <name type="scientific">Sulfoacidibacillus ferrooxidans</name>
    <dbReference type="NCBI Taxonomy" id="2005001"/>
    <lineage>
        <taxon>Bacteria</taxon>
        <taxon>Bacillati</taxon>
        <taxon>Bacillota</taxon>
        <taxon>Bacilli</taxon>
        <taxon>Bacillales</taxon>
        <taxon>Alicyclobacillaceae</taxon>
        <taxon>Sulfoacidibacillus</taxon>
    </lineage>
</organism>
<dbReference type="AlphaFoldDB" id="A0A9X1VE29"/>
<dbReference type="Pfam" id="PF01638">
    <property type="entry name" value="HxlR"/>
    <property type="match status" value="1"/>
</dbReference>
<dbReference type="PROSITE" id="PS51118">
    <property type="entry name" value="HTH_HXLR"/>
    <property type="match status" value="1"/>
</dbReference>
<name>A0A9X1VE29_9BACL</name>
<dbReference type="EMBL" id="JALBUF010000014">
    <property type="protein sequence ID" value="MCI0184453.1"/>
    <property type="molecule type" value="Genomic_DNA"/>
</dbReference>
<evidence type="ECO:0000313" key="6">
    <source>
        <dbReference type="Proteomes" id="UP001139263"/>
    </source>
</evidence>
<evidence type="ECO:0000256" key="3">
    <source>
        <dbReference type="ARBA" id="ARBA00023163"/>
    </source>
</evidence>
<evidence type="ECO:0000256" key="2">
    <source>
        <dbReference type="ARBA" id="ARBA00023125"/>
    </source>
</evidence>
<protein>
    <submittedName>
        <fullName evidence="5">HTH-type transcriptional regulator YybR</fullName>
    </submittedName>
</protein>
<keyword evidence="2" id="KW-0238">DNA-binding</keyword>
<dbReference type="PANTHER" id="PTHR33204">
    <property type="entry name" value="TRANSCRIPTIONAL REGULATOR, MARR FAMILY"/>
    <property type="match status" value="1"/>
</dbReference>
<accession>A0A9X1VE29</accession>
<sequence>MHGSPHLSDKMLVEQLKELDTPGIVEQHVYTEMPVRVEYELTVKDRELEPAMSQVQKWANKWVVFLSRSM</sequence>
<keyword evidence="6" id="KW-1185">Reference proteome</keyword>